<proteinExistence type="predicted"/>
<gene>
    <name evidence="2" type="ORF">PCAMFM013_S116g000003</name>
</gene>
<dbReference type="Proteomes" id="UP000053732">
    <property type="component" value="Unassembled WGS sequence"/>
</dbReference>
<reference evidence="2 3" key="1">
    <citation type="journal article" date="2014" name="Nat. Commun.">
        <title>Multiple recent horizontal transfers of a large genomic region in cheese making fungi.</title>
        <authorList>
            <person name="Cheeseman K."/>
            <person name="Ropars J."/>
            <person name="Renault P."/>
            <person name="Dupont J."/>
            <person name="Gouzy J."/>
            <person name="Branca A."/>
            <person name="Abraham A.L."/>
            <person name="Ceppi M."/>
            <person name="Conseiller E."/>
            <person name="Debuchy R."/>
            <person name="Malagnac F."/>
            <person name="Goarin A."/>
            <person name="Silar P."/>
            <person name="Lacoste S."/>
            <person name="Sallet E."/>
            <person name="Bensimon A."/>
            <person name="Giraud T."/>
            <person name="Brygoo Y."/>
        </authorList>
    </citation>
    <scope>NUCLEOTIDE SEQUENCE [LARGE SCALE GENOMIC DNA]</scope>
    <source>
        <strain evidence="3">FM 013</strain>
    </source>
</reference>
<keyword evidence="3" id="KW-1185">Reference proteome</keyword>
<dbReference type="EMBL" id="HG793247">
    <property type="protein sequence ID" value="CRL31316.1"/>
    <property type="molecule type" value="Genomic_DNA"/>
</dbReference>
<organism evidence="2 3">
    <name type="scientific">Penicillium camemberti (strain FM 013)</name>
    <dbReference type="NCBI Taxonomy" id="1429867"/>
    <lineage>
        <taxon>Eukaryota</taxon>
        <taxon>Fungi</taxon>
        <taxon>Dikarya</taxon>
        <taxon>Ascomycota</taxon>
        <taxon>Pezizomycotina</taxon>
        <taxon>Eurotiomycetes</taxon>
        <taxon>Eurotiomycetidae</taxon>
        <taxon>Eurotiales</taxon>
        <taxon>Aspergillaceae</taxon>
        <taxon>Penicillium</taxon>
    </lineage>
</organism>
<sequence length="40" mass="4468">MAFTIFLLFASAYIRAALGGALKVIDYDRQYLANSHHLVP</sequence>
<dbReference type="AlphaFoldDB" id="A0A0G4PXS3"/>
<keyword evidence="1" id="KW-0732">Signal</keyword>
<feature type="signal peptide" evidence="1">
    <location>
        <begin position="1"/>
        <end position="19"/>
    </location>
</feature>
<protein>
    <submittedName>
        <fullName evidence="2">Str. FM013</fullName>
    </submittedName>
</protein>
<evidence type="ECO:0000256" key="1">
    <source>
        <dbReference type="SAM" id="SignalP"/>
    </source>
</evidence>
<evidence type="ECO:0000313" key="3">
    <source>
        <dbReference type="Proteomes" id="UP000053732"/>
    </source>
</evidence>
<feature type="chain" id="PRO_5005195702" evidence="1">
    <location>
        <begin position="20"/>
        <end position="40"/>
    </location>
</feature>
<accession>A0A0G4PXS3</accession>
<evidence type="ECO:0000313" key="2">
    <source>
        <dbReference type="EMBL" id="CRL31316.1"/>
    </source>
</evidence>
<name>A0A0G4PXS3_PENC3</name>